<feature type="transmembrane region" description="Helical" evidence="2">
    <location>
        <begin position="122"/>
        <end position="140"/>
    </location>
</feature>
<evidence type="ECO:0000313" key="4">
    <source>
        <dbReference type="Proteomes" id="UP000620124"/>
    </source>
</evidence>
<comment type="caution">
    <text evidence="3">The sequence shown here is derived from an EMBL/GenBank/DDBJ whole genome shotgun (WGS) entry which is preliminary data.</text>
</comment>
<dbReference type="EMBL" id="JACAZI010000018">
    <property type="protein sequence ID" value="KAF7341176.1"/>
    <property type="molecule type" value="Genomic_DNA"/>
</dbReference>
<dbReference type="Gene3D" id="1.20.1070.10">
    <property type="entry name" value="Rhodopsin 7-helix transmembrane proteins"/>
    <property type="match status" value="1"/>
</dbReference>
<dbReference type="OrthoDB" id="3251871at2759"/>
<feature type="transmembrane region" description="Helical" evidence="2">
    <location>
        <begin position="235"/>
        <end position="257"/>
    </location>
</feature>
<keyword evidence="2" id="KW-0812">Transmembrane</keyword>
<organism evidence="3 4">
    <name type="scientific">Mycena venus</name>
    <dbReference type="NCBI Taxonomy" id="2733690"/>
    <lineage>
        <taxon>Eukaryota</taxon>
        <taxon>Fungi</taxon>
        <taxon>Dikarya</taxon>
        <taxon>Basidiomycota</taxon>
        <taxon>Agaricomycotina</taxon>
        <taxon>Agaricomycetes</taxon>
        <taxon>Agaricomycetidae</taxon>
        <taxon>Agaricales</taxon>
        <taxon>Marasmiineae</taxon>
        <taxon>Mycenaceae</taxon>
        <taxon>Mycena</taxon>
    </lineage>
</organism>
<keyword evidence="2" id="KW-1133">Transmembrane helix</keyword>
<accession>A0A8H6XIL5</accession>
<feature type="transmembrane region" description="Helical" evidence="2">
    <location>
        <begin position="83"/>
        <end position="110"/>
    </location>
</feature>
<dbReference type="Proteomes" id="UP000620124">
    <property type="component" value="Unassembled WGS sequence"/>
</dbReference>
<evidence type="ECO:0000256" key="1">
    <source>
        <dbReference type="SAM" id="MobiDB-lite"/>
    </source>
</evidence>
<gene>
    <name evidence="3" type="ORF">MVEN_01852500</name>
</gene>
<name>A0A8H6XIL5_9AGAR</name>
<evidence type="ECO:0000313" key="3">
    <source>
        <dbReference type="EMBL" id="KAF7341176.1"/>
    </source>
</evidence>
<feature type="region of interest" description="Disordered" evidence="1">
    <location>
        <begin position="361"/>
        <end position="398"/>
    </location>
</feature>
<dbReference type="AlphaFoldDB" id="A0A8H6XIL5"/>
<keyword evidence="2" id="KW-0472">Membrane</keyword>
<evidence type="ECO:0000256" key="2">
    <source>
        <dbReference type="SAM" id="Phobius"/>
    </source>
</evidence>
<protein>
    <submittedName>
        <fullName evidence="3">Uncharacterized protein</fullName>
    </submittedName>
</protein>
<feature type="transmembrane region" description="Helical" evidence="2">
    <location>
        <begin position="12"/>
        <end position="38"/>
    </location>
</feature>
<sequence>MGLSSAVPDANVSSLILGLGIPGTCLTFFVLCAYAFAAWHPVSKHHLNRVSFRLLVYALIANLIFGTFLIGTQAIGPSTHCSFLGFLINLSLMFSAGMFFCMALNLQLTLVHTINGQKMERYYIFGTLIVCLLCHIAAYASGQFGWNDISEICSFWNADQEVMLRWLIGTQLFWVLLMSTGEIVVFVVIVGHIVSYELVTQTYRQKTEDTMEVELQYSIPLESPISMYRNVILRIGLYPLVSFLMNFSSCVIDLYLVKNPVQTVLNRQLWVAIATKDLAIYSSRPLVYGLLALTDPSFVRAIMAIRRPVKTRPLQQSLGFQFAVHTTNVVHLELQSVDSSRKDKHDGADFNWTSVHTRGGYTVENQGQGDSSKPPPLRRSLSDLHNRKGSTANVGCQF</sequence>
<proteinExistence type="predicted"/>
<feature type="transmembrane region" description="Helical" evidence="2">
    <location>
        <begin position="172"/>
        <end position="196"/>
    </location>
</feature>
<keyword evidence="4" id="KW-1185">Reference proteome</keyword>
<reference evidence="3" key="1">
    <citation type="submission" date="2020-05" db="EMBL/GenBank/DDBJ databases">
        <title>Mycena genomes resolve the evolution of fungal bioluminescence.</title>
        <authorList>
            <person name="Tsai I.J."/>
        </authorList>
    </citation>
    <scope>NUCLEOTIDE SEQUENCE</scope>
    <source>
        <strain evidence="3">CCC161011</strain>
    </source>
</reference>
<feature type="transmembrane region" description="Helical" evidence="2">
    <location>
        <begin position="50"/>
        <end position="71"/>
    </location>
</feature>
<feature type="compositionally biased region" description="Polar residues" evidence="1">
    <location>
        <begin position="389"/>
        <end position="398"/>
    </location>
</feature>